<keyword evidence="3 7" id="KW-0812">Transmembrane</keyword>
<dbReference type="InterPro" id="IPR036259">
    <property type="entry name" value="MFS_trans_sf"/>
</dbReference>
<dbReference type="GO" id="GO:0006355">
    <property type="term" value="P:regulation of DNA-templated transcription"/>
    <property type="evidence" value="ECO:0007669"/>
    <property type="project" value="InterPro"/>
</dbReference>
<feature type="transmembrane region" description="Helical" evidence="7">
    <location>
        <begin position="625"/>
        <end position="647"/>
    </location>
</feature>
<accession>A0A1H1VB79</accession>
<evidence type="ECO:0000256" key="3">
    <source>
        <dbReference type="ARBA" id="ARBA00022692"/>
    </source>
</evidence>
<name>A0A1H1VB79_9BRAD</name>
<gene>
    <name evidence="9" type="ORF">SAMN05444158_3318</name>
</gene>
<dbReference type="PANTHER" id="PTHR43124">
    <property type="entry name" value="PURINE EFFLUX PUMP PBUE"/>
    <property type="match status" value="1"/>
</dbReference>
<evidence type="ECO:0000259" key="8">
    <source>
        <dbReference type="PROSITE" id="PS50850"/>
    </source>
</evidence>
<evidence type="ECO:0000256" key="6">
    <source>
        <dbReference type="SAM" id="MobiDB-lite"/>
    </source>
</evidence>
<keyword evidence="2" id="KW-1003">Cell membrane</keyword>
<keyword evidence="10" id="KW-1185">Reference proteome</keyword>
<dbReference type="AlphaFoldDB" id="A0A1H1VB79"/>
<dbReference type="SUPFAM" id="SSF103473">
    <property type="entry name" value="MFS general substrate transporter"/>
    <property type="match status" value="1"/>
</dbReference>
<dbReference type="Pfam" id="PF07690">
    <property type="entry name" value="MFS_1"/>
    <property type="match status" value="1"/>
</dbReference>
<dbReference type="EMBL" id="LT629750">
    <property type="protein sequence ID" value="SDS81686.1"/>
    <property type="molecule type" value="Genomic_DNA"/>
</dbReference>
<feature type="transmembrane region" description="Helical" evidence="7">
    <location>
        <begin position="502"/>
        <end position="520"/>
    </location>
</feature>
<dbReference type="Proteomes" id="UP000243904">
    <property type="component" value="Chromosome I"/>
</dbReference>
<feature type="transmembrane region" description="Helical" evidence="7">
    <location>
        <begin position="560"/>
        <end position="581"/>
    </location>
</feature>
<dbReference type="Gene3D" id="1.20.1250.20">
    <property type="entry name" value="MFS general substrate transporter like domains"/>
    <property type="match status" value="1"/>
</dbReference>
<dbReference type="Gene3D" id="1.10.1220.10">
    <property type="entry name" value="Met repressor-like"/>
    <property type="match status" value="1"/>
</dbReference>
<feature type="transmembrane region" description="Helical" evidence="7">
    <location>
        <begin position="296"/>
        <end position="317"/>
    </location>
</feature>
<evidence type="ECO:0000313" key="9">
    <source>
        <dbReference type="EMBL" id="SDS81686.1"/>
    </source>
</evidence>
<feature type="transmembrane region" description="Helical" evidence="7">
    <location>
        <begin position="355"/>
        <end position="375"/>
    </location>
</feature>
<evidence type="ECO:0000313" key="10">
    <source>
        <dbReference type="Proteomes" id="UP000243904"/>
    </source>
</evidence>
<reference evidence="10" key="1">
    <citation type="submission" date="2016-10" db="EMBL/GenBank/DDBJ databases">
        <authorList>
            <person name="Varghese N."/>
            <person name="Submissions S."/>
        </authorList>
    </citation>
    <scope>NUCLEOTIDE SEQUENCE [LARGE SCALE GENOMIC DNA]</scope>
    <source>
        <strain evidence="10">GAS369</strain>
    </source>
</reference>
<dbReference type="InterPro" id="IPR013321">
    <property type="entry name" value="Arc_rbn_hlx_hlx"/>
</dbReference>
<keyword evidence="5 7" id="KW-0472">Membrane</keyword>
<feature type="transmembrane region" description="Helical" evidence="7">
    <location>
        <begin position="414"/>
        <end position="433"/>
    </location>
</feature>
<evidence type="ECO:0000256" key="2">
    <source>
        <dbReference type="ARBA" id="ARBA00022475"/>
    </source>
</evidence>
<feature type="transmembrane region" description="Helical" evidence="7">
    <location>
        <begin position="532"/>
        <end position="554"/>
    </location>
</feature>
<feature type="compositionally biased region" description="Basic and acidic residues" evidence="6">
    <location>
        <begin position="169"/>
        <end position="179"/>
    </location>
</feature>
<keyword evidence="4 7" id="KW-1133">Transmembrane helix</keyword>
<dbReference type="GO" id="GO:0022857">
    <property type="term" value="F:transmembrane transporter activity"/>
    <property type="evidence" value="ECO:0007669"/>
    <property type="project" value="InterPro"/>
</dbReference>
<dbReference type="GO" id="GO:0005886">
    <property type="term" value="C:plasma membrane"/>
    <property type="evidence" value="ECO:0007669"/>
    <property type="project" value="UniProtKB-SubCell"/>
</dbReference>
<feature type="transmembrane region" description="Helical" evidence="7">
    <location>
        <begin position="382"/>
        <end position="402"/>
    </location>
</feature>
<dbReference type="PANTHER" id="PTHR43124:SF3">
    <property type="entry name" value="CHLORAMPHENICOL EFFLUX PUMP RV0191"/>
    <property type="match status" value="1"/>
</dbReference>
<organism evidence="9 10">
    <name type="scientific">Bradyrhizobium canariense</name>
    <dbReference type="NCBI Taxonomy" id="255045"/>
    <lineage>
        <taxon>Bacteria</taxon>
        <taxon>Pseudomonadati</taxon>
        <taxon>Pseudomonadota</taxon>
        <taxon>Alphaproteobacteria</taxon>
        <taxon>Hyphomicrobiales</taxon>
        <taxon>Nitrobacteraceae</taxon>
        <taxon>Bradyrhizobium</taxon>
    </lineage>
</organism>
<evidence type="ECO:0000256" key="7">
    <source>
        <dbReference type="SAM" id="Phobius"/>
    </source>
</evidence>
<proteinExistence type="predicted"/>
<dbReference type="PROSITE" id="PS50850">
    <property type="entry name" value="MFS"/>
    <property type="match status" value="1"/>
</dbReference>
<dbReference type="RefSeq" id="WP_433994400.1">
    <property type="nucleotide sequence ID" value="NZ_LT629750.1"/>
</dbReference>
<dbReference type="InterPro" id="IPR050189">
    <property type="entry name" value="MFS_Efflux_Transporters"/>
</dbReference>
<evidence type="ECO:0000256" key="4">
    <source>
        <dbReference type="ARBA" id="ARBA00022989"/>
    </source>
</evidence>
<evidence type="ECO:0000256" key="1">
    <source>
        <dbReference type="ARBA" id="ARBA00004651"/>
    </source>
</evidence>
<feature type="domain" description="Major facilitator superfamily (MFS) profile" evidence="8">
    <location>
        <begin position="259"/>
        <end position="651"/>
    </location>
</feature>
<comment type="subcellular location">
    <subcellularLocation>
        <location evidence="1">Cell membrane</location>
        <topology evidence="1">Multi-pass membrane protein</topology>
    </subcellularLocation>
</comment>
<dbReference type="InterPro" id="IPR020846">
    <property type="entry name" value="MFS_dom"/>
</dbReference>
<feature type="transmembrane region" description="Helical" evidence="7">
    <location>
        <begin position="255"/>
        <end position="276"/>
    </location>
</feature>
<sequence>MQLNAEIAVEPSQTETVVSPRKRKSRAVRKVTVRLTEEVCERLQVAAERPGVGKSMIVDAALERFLSPRAPVEDLVEQHFDDLHARFDVLERDMRMIAETVALHARYHLAVMPALPQSRQQEACLLGDERFKVLAEQVDQRVRQRRSLMQETIERLNSADGPRPATCEDTPRDPKRGQNDQKSTFEGVDFQDVSSAAAGEGGSESHFRQRSNAFSRLDVAGSKDPNPRLARPYSDPKLTQEPAASQNQLPSKWRLCFSIFLPFAAGYFLSFLFRTINASISPSLVSDFGLNAAETGLLASVYFLVFAGAQLPIGVLLDRYGPRRVHSVLLVIAVGGATLFGNAESFAELLLGRAMIGLGVAAALMAGLKAIVIWFPKERIALVNGCMIMLGSLGAVTATAPTDWVLDLIGWRNLFEVLTVATLATAGLIYLVVPERDTSPNSSAISGKQLTLRSIFSDPRFLRIAPLSATCIGSSWALQSLWAASWLADVEGFDRQSLIDQLFIMAVGISLGALLLGTTADRLRKRGIATEVLLAAVGGLFILAELTLVLRVPLPSIMPWSVVSVVGAATVLSYAIIADYFPLEIAASANGALNLVHFGWAFVVQYGIGLVVGQWAPQDGHYPVAAYQAAFGLSLALQVAALVWFAIPWFRTFGEYLFGSFARRPAERYSQAGFVSVPVEVPILEAYERMEW</sequence>
<feature type="region of interest" description="Disordered" evidence="6">
    <location>
        <begin position="153"/>
        <end position="191"/>
    </location>
</feature>
<feature type="transmembrane region" description="Helical" evidence="7">
    <location>
        <begin position="593"/>
        <end position="613"/>
    </location>
</feature>
<feature type="region of interest" description="Disordered" evidence="6">
    <location>
        <begin position="217"/>
        <end position="245"/>
    </location>
</feature>
<feature type="transmembrane region" description="Helical" evidence="7">
    <location>
        <begin position="324"/>
        <end position="343"/>
    </location>
</feature>
<protein>
    <submittedName>
        <fullName evidence="9">Predicted arabinose efflux permease, MFS family</fullName>
    </submittedName>
</protein>
<feature type="transmembrane region" description="Helical" evidence="7">
    <location>
        <begin position="461"/>
        <end position="482"/>
    </location>
</feature>
<evidence type="ECO:0000256" key="5">
    <source>
        <dbReference type="ARBA" id="ARBA00023136"/>
    </source>
</evidence>
<dbReference type="InterPro" id="IPR011701">
    <property type="entry name" value="MFS"/>
</dbReference>